<dbReference type="EMBL" id="CP000477">
    <property type="protein sequence ID" value="ABK14499.1"/>
    <property type="molecule type" value="Genomic_DNA"/>
</dbReference>
<gene>
    <name evidence="1" type="ordered locus">Mthe_0709</name>
</gene>
<proteinExistence type="predicted"/>
<protein>
    <recommendedName>
        <fullName evidence="3">Holliday junction resolvase</fullName>
    </recommendedName>
</protein>
<dbReference type="STRING" id="349307.Mthe_0709"/>
<dbReference type="RefSeq" id="WP_011695895.1">
    <property type="nucleotide sequence ID" value="NC_008553.1"/>
</dbReference>
<dbReference type="AlphaFoldDB" id="A0B725"/>
<dbReference type="OrthoDB" id="148060at2157"/>
<organism evidence="1 2">
    <name type="scientific">Methanothrix thermoacetophila (strain DSM 6194 / JCM 14653 / NBRC 101360 / PT)</name>
    <name type="common">Methanosaeta thermophila</name>
    <dbReference type="NCBI Taxonomy" id="349307"/>
    <lineage>
        <taxon>Archaea</taxon>
        <taxon>Methanobacteriati</taxon>
        <taxon>Methanobacteriota</taxon>
        <taxon>Stenosarchaea group</taxon>
        <taxon>Methanomicrobia</taxon>
        <taxon>Methanotrichales</taxon>
        <taxon>Methanotrichaceae</taxon>
        <taxon>Methanothrix</taxon>
    </lineage>
</organism>
<sequence>MADFEWAIVRAFNTFFEEEKIEAIAYRLRQARFSAQHMDVLVDSRYPEYYLAIECKSLSMEGPLYFKQHFSPDQIDRESRFIELSGRTGVLAIEFRGGRGRSKSARLIPWSVLKEIRDSGASCLSIETLESYPEIPRSRGCYRLSHAIISEVYSACRYRCGDHI</sequence>
<accession>A0B725</accession>
<dbReference type="GeneID" id="4463482"/>
<evidence type="ECO:0008006" key="3">
    <source>
        <dbReference type="Google" id="ProtNLM"/>
    </source>
</evidence>
<dbReference type="HOGENOM" id="CLU_1492994_0_0_2"/>
<keyword evidence="2" id="KW-1185">Reference proteome</keyword>
<evidence type="ECO:0000313" key="2">
    <source>
        <dbReference type="Proteomes" id="UP000000674"/>
    </source>
</evidence>
<evidence type="ECO:0000313" key="1">
    <source>
        <dbReference type="EMBL" id="ABK14499.1"/>
    </source>
</evidence>
<reference evidence="1 2" key="1">
    <citation type="submission" date="2006-10" db="EMBL/GenBank/DDBJ databases">
        <title>Complete sequence of Methanosaeta thermophila PT.</title>
        <authorList>
            <consortium name="US DOE Joint Genome Institute"/>
            <person name="Copeland A."/>
            <person name="Lucas S."/>
            <person name="Lapidus A."/>
            <person name="Barry K."/>
            <person name="Detter J.C."/>
            <person name="Glavina del Rio T."/>
            <person name="Hammon N."/>
            <person name="Israni S."/>
            <person name="Pitluck S."/>
            <person name="Chain P."/>
            <person name="Malfatti S."/>
            <person name="Shin M."/>
            <person name="Vergez L."/>
            <person name="Schmutz J."/>
            <person name="Larimer F."/>
            <person name="Land M."/>
            <person name="Hauser L."/>
            <person name="Kyrpides N."/>
            <person name="Kim E."/>
            <person name="Smith K.S."/>
            <person name="Ingram-Smith C."/>
            <person name="Richardson P."/>
        </authorList>
    </citation>
    <scope>NUCLEOTIDE SEQUENCE [LARGE SCALE GENOMIC DNA]</scope>
    <source>
        <strain evidence="2">DSM 6194 / JCM 14653 / NBRC 101360 / PT</strain>
    </source>
</reference>
<name>A0B725_METTP</name>
<dbReference type="KEGG" id="mtp:Mthe_0709"/>
<dbReference type="Proteomes" id="UP000000674">
    <property type="component" value="Chromosome"/>
</dbReference>